<sequence length="88" mass="10247">MIQLRDDYDNDGDLYNIYSVPKENGHFLRKQLTAAALQRPKFSSPFLANNRQRLRETSASKVGNVGPLHCCSRKLYARKVTFLFWNRV</sequence>
<protein>
    <submittedName>
        <fullName evidence="1">Uncharacterized protein</fullName>
    </submittedName>
</protein>
<name>A0AAV0VY53_9HEMI</name>
<accession>A0AAV0VY53</accession>
<organism evidence="1 2">
    <name type="scientific">Macrosiphum euphorbiae</name>
    <name type="common">potato aphid</name>
    <dbReference type="NCBI Taxonomy" id="13131"/>
    <lineage>
        <taxon>Eukaryota</taxon>
        <taxon>Metazoa</taxon>
        <taxon>Ecdysozoa</taxon>
        <taxon>Arthropoda</taxon>
        <taxon>Hexapoda</taxon>
        <taxon>Insecta</taxon>
        <taxon>Pterygota</taxon>
        <taxon>Neoptera</taxon>
        <taxon>Paraneoptera</taxon>
        <taxon>Hemiptera</taxon>
        <taxon>Sternorrhyncha</taxon>
        <taxon>Aphidomorpha</taxon>
        <taxon>Aphidoidea</taxon>
        <taxon>Aphididae</taxon>
        <taxon>Macrosiphini</taxon>
        <taxon>Macrosiphum</taxon>
    </lineage>
</organism>
<gene>
    <name evidence="1" type="ORF">MEUPH1_LOCUS3485</name>
</gene>
<comment type="caution">
    <text evidence="1">The sequence shown here is derived from an EMBL/GenBank/DDBJ whole genome shotgun (WGS) entry which is preliminary data.</text>
</comment>
<evidence type="ECO:0000313" key="1">
    <source>
        <dbReference type="EMBL" id="CAI6346591.1"/>
    </source>
</evidence>
<evidence type="ECO:0000313" key="2">
    <source>
        <dbReference type="Proteomes" id="UP001160148"/>
    </source>
</evidence>
<keyword evidence="2" id="KW-1185">Reference proteome</keyword>
<dbReference type="AlphaFoldDB" id="A0AAV0VY53"/>
<dbReference type="EMBL" id="CARXXK010000001">
    <property type="protein sequence ID" value="CAI6346591.1"/>
    <property type="molecule type" value="Genomic_DNA"/>
</dbReference>
<reference evidence="1 2" key="1">
    <citation type="submission" date="2023-01" db="EMBL/GenBank/DDBJ databases">
        <authorList>
            <person name="Whitehead M."/>
        </authorList>
    </citation>
    <scope>NUCLEOTIDE SEQUENCE [LARGE SCALE GENOMIC DNA]</scope>
</reference>
<dbReference type="Proteomes" id="UP001160148">
    <property type="component" value="Unassembled WGS sequence"/>
</dbReference>
<proteinExistence type="predicted"/>